<accession>A0A8J2VJV2</accession>
<sequence>MKATIAAIYKQQRSGEAKETLQDVTKRGIGTPHGKRVPGSSDLKLLSRKA</sequence>
<comment type="caution">
    <text evidence="2">The sequence shown here is derived from an EMBL/GenBank/DDBJ whole genome shotgun (WGS) entry which is preliminary data.</text>
</comment>
<keyword evidence="3" id="KW-1185">Reference proteome</keyword>
<protein>
    <submittedName>
        <fullName evidence="2">Uncharacterized protein</fullName>
    </submittedName>
</protein>
<reference evidence="2" key="1">
    <citation type="journal article" date="2014" name="Int. J. Syst. Evol. Microbiol.">
        <title>Complete genome sequence of Corynebacterium casei LMG S-19264T (=DSM 44701T), isolated from a smear-ripened cheese.</title>
        <authorList>
            <consortium name="US DOE Joint Genome Institute (JGI-PGF)"/>
            <person name="Walter F."/>
            <person name="Albersmeier A."/>
            <person name="Kalinowski J."/>
            <person name="Ruckert C."/>
        </authorList>
    </citation>
    <scope>NUCLEOTIDE SEQUENCE</scope>
    <source>
        <strain evidence="2">CGMCC 1.15371</strain>
    </source>
</reference>
<feature type="compositionally biased region" description="Basic and acidic residues" evidence="1">
    <location>
        <begin position="16"/>
        <end position="26"/>
    </location>
</feature>
<dbReference type="AlphaFoldDB" id="A0A8J2VJV2"/>
<feature type="region of interest" description="Disordered" evidence="1">
    <location>
        <begin position="16"/>
        <end position="50"/>
    </location>
</feature>
<reference evidence="2" key="2">
    <citation type="submission" date="2020-09" db="EMBL/GenBank/DDBJ databases">
        <authorList>
            <person name="Sun Q."/>
            <person name="Zhou Y."/>
        </authorList>
    </citation>
    <scope>NUCLEOTIDE SEQUENCE</scope>
    <source>
        <strain evidence="2">CGMCC 1.15371</strain>
    </source>
</reference>
<evidence type="ECO:0000256" key="1">
    <source>
        <dbReference type="SAM" id="MobiDB-lite"/>
    </source>
</evidence>
<evidence type="ECO:0000313" key="2">
    <source>
        <dbReference type="EMBL" id="GGE26620.1"/>
    </source>
</evidence>
<dbReference type="EMBL" id="BMIR01000001">
    <property type="protein sequence ID" value="GGE26620.1"/>
    <property type="molecule type" value="Genomic_DNA"/>
</dbReference>
<organism evidence="2 3">
    <name type="scientific">Pullulanibacillus camelliae</name>
    <dbReference type="NCBI Taxonomy" id="1707096"/>
    <lineage>
        <taxon>Bacteria</taxon>
        <taxon>Bacillati</taxon>
        <taxon>Bacillota</taxon>
        <taxon>Bacilli</taxon>
        <taxon>Bacillales</taxon>
        <taxon>Sporolactobacillaceae</taxon>
        <taxon>Pullulanibacillus</taxon>
    </lineage>
</organism>
<name>A0A8J2VJV2_9BACL</name>
<dbReference type="Proteomes" id="UP000628775">
    <property type="component" value="Unassembled WGS sequence"/>
</dbReference>
<proteinExistence type="predicted"/>
<gene>
    <name evidence="2" type="ORF">GCM10011391_01150</name>
</gene>
<evidence type="ECO:0000313" key="3">
    <source>
        <dbReference type="Proteomes" id="UP000628775"/>
    </source>
</evidence>